<evidence type="ECO:0000256" key="1">
    <source>
        <dbReference type="ARBA" id="ARBA00023015"/>
    </source>
</evidence>
<dbReference type="SMART" id="SM00342">
    <property type="entry name" value="HTH_ARAC"/>
    <property type="match status" value="1"/>
</dbReference>
<organism evidence="5 6">
    <name type="scientific">Chitinophaga jiangningensis</name>
    <dbReference type="NCBI Taxonomy" id="1419482"/>
    <lineage>
        <taxon>Bacteria</taxon>
        <taxon>Pseudomonadati</taxon>
        <taxon>Bacteroidota</taxon>
        <taxon>Chitinophagia</taxon>
        <taxon>Chitinophagales</taxon>
        <taxon>Chitinophagaceae</taxon>
        <taxon>Chitinophaga</taxon>
    </lineage>
</organism>
<sequence length="329" mass="37600">MQEKTFTYNHTPDELFSNNVVKEGINTPGLTEMNLRFTTPDMTGQIQSCWFDGIRIGYSECRLMRDMHFEWNSDLDLVTQFFNLRGNTSTATSVYGDDFALGNYQHNIFYSSTSSGTIRSHDTSVVTFMVQYRPEKFIELTKNSNEVLQQFGTYIQTGKPCTLSPRNLYIDGSIVQTIEQMRNCPYTDGIKQIYLFSKCLELLVLQADAHHKTQIQPSRFLKSAADKESILYAREYLLNHMEEPPTLTDLARIVGINTFKLKNGFKEMFGNTVFGYLSDKRLEIAAAAIEEKRKSISEIALETGYSSVQHFSKAFKKKFGTTPKNSKRG</sequence>
<dbReference type="STRING" id="1419482.SAMN05444266_102180"/>
<keyword evidence="2 5" id="KW-0238">DNA-binding</keyword>
<keyword evidence="3" id="KW-0804">Transcription</keyword>
<dbReference type="InterPro" id="IPR020449">
    <property type="entry name" value="Tscrpt_reg_AraC-type_HTH"/>
</dbReference>
<dbReference type="OrthoDB" id="799767at2"/>
<dbReference type="InterPro" id="IPR009057">
    <property type="entry name" value="Homeodomain-like_sf"/>
</dbReference>
<dbReference type="GO" id="GO:0003700">
    <property type="term" value="F:DNA-binding transcription factor activity"/>
    <property type="evidence" value="ECO:0007669"/>
    <property type="project" value="InterPro"/>
</dbReference>
<keyword evidence="1" id="KW-0805">Transcription regulation</keyword>
<dbReference type="InterPro" id="IPR018060">
    <property type="entry name" value="HTH_AraC"/>
</dbReference>
<dbReference type="RefSeq" id="WP_073078819.1">
    <property type="nucleotide sequence ID" value="NZ_FRBL01000002.1"/>
</dbReference>
<name>A0A1M6Y7M4_9BACT</name>
<protein>
    <submittedName>
        <fullName evidence="5">AraC-type DNA-binding protein</fullName>
    </submittedName>
</protein>
<dbReference type="EMBL" id="FRBL01000002">
    <property type="protein sequence ID" value="SHL14029.1"/>
    <property type="molecule type" value="Genomic_DNA"/>
</dbReference>
<evidence type="ECO:0000259" key="4">
    <source>
        <dbReference type="PROSITE" id="PS01124"/>
    </source>
</evidence>
<dbReference type="SUPFAM" id="SSF46689">
    <property type="entry name" value="Homeodomain-like"/>
    <property type="match status" value="2"/>
</dbReference>
<dbReference type="AlphaFoldDB" id="A0A1M6Y7M4"/>
<evidence type="ECO:0000313" key="5">
    <source>
        <dbReference type="EMBL" id="SHL14029.1"/>
    </source>
</evidence>
<dbReference type="PROSITE" id="PS00041">
    <property type="entry name" value="HTH_ARAC_FAMILY_1"/>
    <property type="match status" value="1"/>
</dbReference>
<evidence type="ECO:0000256" key="2">
    <source>
        <dbReference type="ARBA" id="ARBA00023125"/>
    </source>
</evidence>
<keyword evidence="6" id="KW-1185">Reference proteome</keyword>
<dbReference type="PRINTS" id="PR00032">
    <property type="entry name" value="HTHARAC"/>
</dbReference>
<reference evidence="5 6" key="1">
    <citation type="submission" date="2016-11" db="EMBL/GenBank/DDBJ databases">
        <authorList>
            <person name="Jaros S."/>
            <person name="Januszkiewicz K."/>
            <person name="Wedrychowicz H."/>
        </authorList>
    </citation>
    <scope>NUCLEOTIDE SEQUENCE [LARGE SCALE GENOMIC DNA]</scope>
    <source>
        <strain evidence="5 6">DSM 27406</strain>
    </source>
</reference>
<evidence type="ECO:0000256" key="3">
    <source>
        <dbReference type="ARBA" id="ARBA00023163"/>
    </source>
</evidence>
<dbReference type="Pfam" id="PF12833">
    <property type="entry name" value="HTH_18"/>
    <property type="match status" value="1"/>
</dbReference>
<gene>
    <name evidence="5" type="ORF">SAMN05444266_102180</name>
</gene>
<dbReference type="Gene3D" id="1.10.10.60">
    <property type="entry name" value="Homeodomain-like"/>
    <property type="match status" value="1"/>
</dbReference>
<dbReference type="Proteomes" id="UP000184420">
    <property type="component" value="Unassembled WGS sequence"/>
</dbReference>
<accession>A0A1M6Y7M4</accession>
<dbReference type="InterPro" id="IPR053142">
    <property type="entry name" value="PchR_regulatory_protein"/>
</dbReference>
<dbReference type="PROSITE" id="PS01124">
    <property type="entry name" value="HTH_ARAC_FAMILY_2"/>
    <property type="match status" value="1"/>
</dbReference>
<proteinExistence type="predicted"/>
<evidence type="ECO:0000313" key="6">
    <source>
        <dbReference type="Proteomes" id="UP000184420"/>
    </source>
</evidence>
<feature type="domain" description="HTH araC/xylS-type" evidence="4">
    <location>
        <begin position="231"/>
        <end position="329"/>
    </location>
</feature>
<dbReference type="InterPro" id="IPR018062">
    <property type="entry name" value="HTH_AraC-typ_CS"/>
</dbReference>
<dbReference type="GO" id="GO:0043565">
    <property type="term" value="F:sequence-specific DNA binding"/>
    <property type="evidence" value="ECO:0007669"/>
    <property type="project" value="InterPro"/>
</dbReference>
<dbReference type="PANTHER" id="PTHR47893:SF1">
    <property type="entry name" value="REGULATORY PROTEIN PCHR"/>
    <property type="match status" value="1"/>
</dbReference>
<dbReference type="PANTHER" id="PTHR47893">
    <property type="entry name" value="REGULATORY PROTEIN PCHR"/>
    <property type="match status" value="1"/>
</dbReference>